<feature type="region of interest" description="Disordered" evidence="1">
    <location>
        <begin position="1"/>
        <end position="69"/>
    </location>
</feature>
<dbReference type="AlphaFoldDB" id="A0A5C5YEN8"/>
<sequence>MERLLSLDKDGDGELSKDELADLPVGGQRLLKAGDGNEDGALSSDELSTLKERGQDFWKQRRERAEQSE</sequence>
<dbReference type="EMBL" id="SJPK01000002">
    <property type="protein sequence ID" value="TWT74217.1"/>
    <property type="molecule type" value="Genomic_DNA"/>
</dbReference>
<accession>A0A5C5YEN8</accession>
<dbReference type="PROSITE" id="PS50222">
    <property type="entry name" value="EF_HAND_2"/>
    <property type="match status" value="1"/>
</dbReference>
<dbReference type="GO" id="GO:0005509">
    <property type="term" value="F:calcium ion binding"/>
    <property type="evidence" value="ECO:0007669"/>
    <property type="project" value="InterPro"/>
</dbReference>
<feature type="compositionally biased region" description="Basic and acidic residues" evidence="1">
    <location>
        <begin position="48"/>
        <end position="69"/>
    </location>
</feature>
<organism evidence="3 4">
    <name type="scientific">Allorhodopirellula solitaria</name>
    <dbReference type="NCBI Taxonomy" id="2527987"/>
    <lineage>
        <taxon>Bacteria</taxon>
        <taxon>Pseudomonadati</taxon>
        <taxon>Planctomycetota</taxon>
        <taxon>Planctomycetia</taxon>
        <taxon>Pirellulales</taxon>
        <taxon>Pirellulaceae</taxon>
        <taxon>Allorhodopirellula</taxon>
    </lineage>
</organism>
<dbReference type="SUPFAM" id="SSF47473">
    <property type="entry name" value="EF-hand"/>
    <property type="match status" value="1"/>
</dbReference>
<dbReference type="InterPro" id="IPR002048">
    <property type="entry name" value="EF_hand_dom"/>
</dbReference>
<dbReference type="Pfam" id="PF13202">
    <property type="entry name" value="EF-hand_5"/>
    <property type="match status" value="2"/>
</dbReference>
<feature type="domain" description="EF-hand" evidence="2">
    <location>
        <begin position="1"/>
        <end position="30"/>
    </location>
</feature>
<dbReference type="InterPro" id="IPR018247">
    <property type="entry name" value="EF_Hand_1_Ca_BS"/>
</dbReference>
<proteinExistence type="predicted"/>
<dbReference type="PROSITE" id="PS00018">
    <property type="entry name" value="EF_HAND_1"/>
    <property type="match status" value="1"/>
</dbReference>
<evidence type="ECO:0000313" key="3">
    <source>
        <dbReference type="EMBL" id="TWT74217.1"/>
    </source>
</evidence>
<keyword evidence="4" id="KW-1185">Reference proteome</keyword>
<dbReference type="Proteomes" id="UP000318053">
    <property type="component" value="Unassembled WGS sequence"/>
</dbReference>
<name>A0A5C5YEN8_9BACT</name>
<evidence type="ECO:0000259" key="2">
    <source>
        <dbReference type="PROSITE" id="PS50222"/>
    </source>
</evidence>
<dbReference type="InterPro" id="IPR011992">
    <property type="entry name" value="EF-hand-dom_pair"/>
</dbReference>
<dbReference type="Gene3D" id="1.10.238.10">
    <property type="entry name" value="EF-hand"/>
    <property type="match status" value="1"/>
</dbReference>
<evidence type="ECO:0000256" key="1">
    <source>
        <dbReference type="SAM" id="MobiDB-lite"/>
    </source>
</evidence>
<evidence type="ECO:0000313" key="4">
    <source>
        <dbReference type="Proteomes" id="UP000318053"/>
    </source>
</evidence>
<gene>
    <name evidence="3" type="ORF">CA85_11040</name>
</gene>
<feature type="compositionally biased region" description="Basic and acidic residues" evidence="1">
    <location>
        <begin position="1"/>
        <end position="20"/>
    </location>
</feature>
<protein>
    <submittedName>
        <fullName evidence="3">EF hand</fullName>
    </submittedName>
</protein>
<comment type="caution">
    <text evidence="3">The sequence shown here is derived from an EMBL/GenBank/DDBJ whole genome shotgun (WGS) entry which is preliminary data.</text>
</comment>
<reference evidence="3 4" key="1">
    <citation type="submission" date="2019-02" db="EMBL/GenBank/DDBJ databases">
        <title>Deep-cultivation of Planctomycetes and their phenomic and genomic characterization uncovers novel biology.</title>
        <authorList>
            <person name="Wiegand S."/>
            <person name="Jogler M."/>
            <person name="Boedeker C."/>
            <person name="Pinto D."/>
            <person name="Vollmers J."/>
            <person name="Rivas-Marin E."/>
            <person name="Kohn T."/>
            <person name="Peeters S.H."/>
            <person name="Heuer A."/>
            <person name="Rast P."/>
            <person name="Oberbeckmann S."/>
            <person name="Bunk B."/>
            <person name="Jeske O."/>
            <person name="Meyerdierks A."/>
            <person name="Storesund J.E."/>
            <person name="Kallscheuer N."/>
            <person name="Luecker S."/>
            <person name="Lage O.M."/>
            <person name="Pohl T."/>
            <person name="Merkel B.J."/>
            <person name="Hornburger P."/>
            <person name="Mueller R.-W."/>
            <person name="Bruemmer F."/>
            <person name="Labrenz M."/>
            <person name="Spormann A.M."/>
            <person name="Op Den Camp H."/>
            <person name="Overmann J."/>
            <person name="Amann R."/>
            <person name="Jetten M.S.M."/>
            <person name="Mascher T."/>
            <person name="Medema M.H."/>
            <person name="Devos D.P."/>
            <person name="Kaster A.-K."/>
            <person name="Ovreas L."/>
            <person name="Rohde M."/>
            <person name="Galperin M.Y."/>
            <person name="Jogler C."/>
        </authorList>
    </citation>
    <scope>NUCLEOTIDE SEQUENCE [LARGE SCALE GENOMIC DNA]</scope>
    <source>
        <strain evidence="3 4">CA85</strain>
    </source>
</reference>